<evidence type="ECO:0000256" key="8">
    <source>
        <dbReference type="ARBA" id="ARBA00022723"/>
    </source>
</evidence>
<dbReference type="InterPro" id="IPR051817">
    <property type="entry name" value="FDH_cytochrome_b556_subunit"/>
</dbReference>
<dbReference type="GO" id="GO:0008863">
    <property type="term" value="F:formate dehydrogenase (NAD+) activity"/>
    <property type="evidence" value="ECO:0007669"/>
    <property type="project" value="InterPro"/>
</dbReference>
<evidence type="ECO:0000256" key="13">
    <source>
        <dbReference type="SAM" id="MobiDB-lite"/>
    </source>
</evidence>
<dbReference type="AlphaFoldDB" id="A0A942I2P4"/>
<evidence type="ECO:0000256" key="14">
    <source>
        <dbReference type="SAM" id="Phobius"/>
    </source>
</evidence>
<protein>
    <submittedName>
        <fullName evidence="16">Formate dehydrogenase subunit gamma</fullName>
    </submittedName>
</protein>
<feature type="transmembrane region" description="Helical" evidence="14">
    <location>
        <begin position="271"/>
        <end position="290"/>
    </location>
</feature>
<evidence type="ECO:0000256" key="11">
    <source>
        <dbReference type="ARBA" id="ARBA00023004"/>
    </source>
</evidence>
<keyword evidence="10 14" id="KW-1133">Transmembrane helix</keyword>
<evidence type="ECO:0000256" key="2">
    <source>
        <dbReference type="ARBA" id="ARBA00004651"/>
    </source>
</evidence>
<dbReference type="InterPro" id="IPR006471">
    <property type="entry name" value="Formate_DH_gsu"/>
</dbReference>
<evidence type="ECO:0000256" key="7">
    <source>
        <dbReference type="ARBA" id="ARBA00022692"/>
    </source>
</evidence>
<keyword evidence="11" id="KW-0408">Iron</keyword>
<dbReference type="GO" id="GO:0036397">
    <property type="term" value="F:formate dehydrogenase (quinone) activity"/>
    <property type="evidence" value="ECO:0007669"/>
    <property type="project" value="TreeGrafter"/>
</dbReference>
<feature type="transmembrane region" description="Helical" evidence="14">
    <location>
        <begin position="179"/>
        <end position="197"/>
    </location>
</feature>
<evidence type="ECO:0000256" key="3">
    <source>
        <dbReference type="ARBA" id="ARBA00010747"/>
    </source>
</evidence>
<keyword evidence="6" id="KW-0349">Heme</keyword>
<evidence type="ECO:0000313" key="16">
    <source>
        <dbReference type="EMBL" id="MBS3650012.1"/>
    </source>
</evidence>
<dbReference type="Pfam" id="PF01292">
    <property type="entry name" value="Ni_hydr_CYTB"/>
    <property type="match status" value="1"/>
</dbReference>
<evidence type="ECO:0000256" key="6">
    <source>
        <dbReference type="ARBA" id="ARBA00022617"/>
    </source>
</evidence>
<evidence type="ECO:0000256" key="1">
    <source>
        <dbReference type="ARBA" id="ARBA00001971"/>
    </source>
</evidence>
<organism evidence="16 17">
    <name type="scientific">Pseudaminobacter soli</name>
    <name type="common">ex Zhang et al. 2022</name>
    <dbReference type="NCBI Taxonomy" id="2831468"/>
    <lineage>
        <taxon>Bacteria</taxon>
        <taxon>Pseudomonadati</taxon>
        <taxon>Pseudomonadota</taxon>
        <taxon>Alphaproteobacteria</taxon>
        <taxon>Hyphomicrobiales</taxon>
        <taxon>Phyllobacteriaceae</taxon>
        <taxon>Pseudaminobacter</taxon>
    </lineage>
</organism>
<reference evidence="16" key="1">
    <citation type="submission" date="2021-04" db="EMBL/GenBank/DDBJ databases">
        <title>Pseudaminobacter soli sp. nov., isolated from paddy soil contaminated by heavy metals.</title>
        <authorList>
            <person name="Zhang K."/>
        </authorList>
    </citation>
    <scope>NUCLEOTIDE SEQUENCE</scope>
    <source>
        <strain evidence="16">19-2017</strain>
    </source>
</reference>
<evidence type="ECO:0000259" key="15">
    <source>
        <dbReference type="Pfam" id="PF01292"/>
    </source>
</evidence>
<dbReference type="GO" id="GO:0009061">
    <property type="term" value="P:anaerobic respiration"/>
    <property type="evidence" value="ECO:0007669"/>
    <property type="project" value="TreeGrafter"/>
</dbReference>
<keyword evidence="8" id="KW-0479">Metal-binding</keyword>
<dbReference type="GO" id="GO:0005886">
    <property type="term" value="C:plasma membrane"/>
    <property type="evidence" value="ECO:0007669"/>
    <property type="project" value="UniProtKB-SubCell"/>
</dbReference>
<dbReference type="GO" id="GO:0022904">
    <property type="term" value="P:respiratory electron transport chain"/>
    <property type="evidence" value="ECO:0007669"/>
    <property type="project" value="InterPro"/>
</dbReference>
<gene>
    <name evidence="16" type="ORF">KEU06_15470</name>
</gene>
<dbReference type="GO" id="GO:0015944">
    <property type="term" value="P:formate oxidation"/>
    <property type="evidence" value="ECO:0007669"/>
    <property type="project" value="TreeGrafter"/>
</dbReference>
<dbReference type="SUPFAM" id="SSF81342">
    <property type="entry name" value="Transmembrane di-heme cytochromes"/>
    <property type="match status" value="1"/>
</dbReference>
<keyword evidence="9" id="KW-0249">Electron transport</keyword>
<dbReference type="Gene3D" id="1.20.950.20">
    <property type="entry name" value="Transmembrane di-heme cytochromes, Chain C"/>
    <property type="match status" value="1"/>
</dbReference>
<dbReference type="RefSeq" id="WP_188255550.1">
    <property type="nucleotide sequence ID" value="NZ_JABVCF010000007.1"/>
</dbReference>
<comment type="caution">
    <text evidence="16">The sequence shown here is derived from an EMBL/GenBank/DDBJ whole genome shotgun (WGS) entry which is preliminary data.</text>
</comment>
<keyword evidence="12 14" id="KW-0472">Membrane</keyword>
<evidence type="ECO:0000256" key="12">
    <source>
        <dbReference type="ARBA" id="ARBA00023136"/>
    </source>
</evidence>
<comment type="subcellular location">
    <subcellularLocation>
        <location evidence="2">Cell membrane</location>
        <topology evidence="2">Multi-pass membrane protein</topology>
    </subcellularLocation>
</comment>
<keyword evidence="17" id="KW-1185">Reference proteome</keyword>
<dbReference type="InterPro" id="IPR016174">
    <property type="entry name" value="Di-haem_cyt_TM"/>
</dbReference>
<evidence type="ECO:0000256" key="5">
    <source>
        <dbReference type="ARBA" id="ARBA00022475"/>
    </source>
</evidence>
<evidence type="ECO:0000256" key="10">
    <source>
        <dbReference type="ARBA" id="ARBA00022989"/>
    </source>
</evidence>
<evidence type="ECO:0000256" key="9">
    <source>
        <dbReference type="ARBA" id="ARBA00022982"/>
    </source>
</evidence>
<dbReference type="GO" id="GO:0046872">
    <property type="term" value="F:metal ion binding"/>
    <property type="evidence" value="ECO:0007669"/>
    <property type="project" value="UniProtKB-KW"/>
</dbReference>
<dbReference type="Proteomes" id="UP000680348">
    <property type="component" value="Unassembled WGS sequence"/>
</dbReference>
<keyword evidence="5" id="KW-1003">Cell membrane</keyword>
<sequence length="341" mass="37439">MRIWSLGRLISPAVAALILAFGLLVVPAVAQNGSSGSNPTAQAVNEQQLLDELNKVQGRITIPDRKAATLQQPQGRDYQGFHERALPWIGAIAIIGMLLVLALFYLFRGRIRTLAGESGIRILRFNALERLAHWTTATAFIILAITGLNFVFGKRLLMPLIGPEAFSTWSIWAKYAHDFVAWAFMLGVLVMLVLWVWDNFPDRYDANWLKSAGGMFDKSNRTHPPAGRFNTGQKLIFWAVVLGGIALSASGIFMLFPFAFTDINGMQTAQYIHAIVGVLLIAVMIAHIYIGTLGMEGAYEAMGSGTVDLNWAKEHHSVWVDEQQAKTKGGVPPHTAPTPAE</sequence>
<feature type="transmembrane region" description="Helical" evidence="14">
    <location>
        <begin position="85"/>
        <end position="107"/>
    </location>
</feature>
<dbReference type="GO" id="GO:0009055">
    <property type="term" value="F:electron transfer activity"/>
    <property type="evidence" value="ECO:0007669"/>
    <property type="project" value="InterPro"/>
</dbReference>
<comment type="similarity">
    <text evidence="3">Belongs to the formate dehydrogenase gamma subunit family.</text>
</comment>
<feature type="region of interest" description="Disordered" evidence="13">
    <location>
        <begin position="322"/>
        <end position="341"/>
    </location>
</feature>
<feature type="transmembrane region" description="Helical" evidence="14">
    <location>
        <begin position="131"/>
        <end position="152"/>
    </location>
</feature>
<keyword evidence="7 14" id="KW-0812">Transmembrane</keyword>
<name>A0A942I2P4_9HYPH</name>
<dbReference type="PANTHER" id="PTHR30074">
    <property type="entry name" value="FORMATE DEHYDROGENASE, NITRATE-INDUCIBLE, CYTOCHROME B556 FDN SUBUNIT"/>
    <property type="match status" value="1"/>
</dbReference>
<dbReference type="GO" id="GO:0009326">
    <property type="term" value="C:formate dehydrogenase complex"/>
    <property type="evidence" value="ECO:0007669"/>
    <property type="project" value="InterPro"/>
</dbReference>
<evidence type="ECO:0000256" key="4">
    <source>
        <dbReference type="ARBA" id="ARBA00022448"/>
    </source>
</evidence>
<dbReference type="PANTHER" id="PTHR30074:SF6">
    <property type="entry name" value="FORMATE DEHYDROGENASE GAMMA SUBUNIT"/>
    <property type="match status" value="1"/>
</dbReference>
<comment type="cofactor">
    <cofactor evidence="1">
        <name>heme</name>
        <dbReference type="ChEBI" id="CHEBI:30413"/>
    </cofactor>
</comment>
<accession>A0A942I2P4</accession>
<dbReference type="InterPro" id="IPR011577">
    <property type="entry name" value="Cyt_b561_bac/Ni-Hgenase"/>
</dbReference>
<feature type="domain" description="Cytochrome b561 bacterial/Ni-hydrogenase" evidence="15">
    <location>
        <begin position="124"/>
        <end position="302"/>
    </location>
</feature>
<feature type="transmembrane region" description="Helical" evidence="14">
    <location>
        <begin position="235"/>
        <end position="259"/>
    </location>
</feature>
<dbReference type="NCBIfam" id="TIGR01583">
    <property type="entry name" value="formate-DH-gamm"/>
    <property type="match status" value="1"/>
</dbReference>
<keyword evidence="4" id="KW-0813">Transport</keyword>
<evidence type="ECO:0000313" key="17">
    <source>
        <dbReference type="Proteomes" id="UP000680348"/>
    </source>
</evidence>
<dbReference type="EMBL" id="JAGWCR010000007">
    <property type="protein sequence ID" value="MBS3650012.1"/>
    <property type="molecule type" value="Genomic_DNA"/>
</dbReference>
<proteinExistence type="inferred from homology"/>